<keyword evidence="4" id="KW-0808">Transferase</keyword>
<dbReference type="Pfam" id="PF01129">
    <property type="entry name" value="ART"/>
    <property type="match status" value="1"/>
</dbReference>
<evidence type="ECO:0000256" key="3">
    <source>
        <dbReference type="ARBA" id="ARBA00022676"/>
    </source>
</evidence>
<name>A0A1Q4HY02_9MYCO</name>
<dbReference type="EC" id="2.4.2.31" evidence="2"/>
<evidence type="ECO:0000256" key="4">
    <source>
        <dbReference type="ARBA" id="ARBA00022679"/>
    </source>
</evidence>
<keyword evidence="8" id="KW-1185">Reference proteome</keyword>
<comment type="similarity">
    <text evidence="1">Belongs to the Arg-specific ADP-ribosyltransferase family.</text>
</comment>
<organism evidence="7 8">
    <name type="scientific">Mycobacterium paraffinicum</name>
    <dbReference type="NCBI Taxonomy" id="53378"/>
    <lineage>
        <taxon>Bacteria</taxon>
        <taxon>Bacillati</taxon>
        <taxon>Actinomycetota</taxon>
        <taxon>Actinomycetes</taxon>
        <taxon>Mycobacteriales</taxon>
        <taxon>Mycobacteriaceae</taxon>
        <taxon>Mycobacterium</taxon>
    </lineage>
</organism>
<evidence type="ECO:0000256" key="6">
    <source>
        <dbReference type="ARBA" id="ARBA00047597"/>
    </source>
</evidence>
<keyword evidence="5" id="KW-0548">Nucleotidyltransferase</keyword>
<evidence type="ECO:0000256" key="5">
    <source>
        <dbReference type="ARBA" id="ARBA00022695"/>
    </source>
</evidence>
<comment type="catalytic activity">
    <reaction evidence="6">
        <text>L-arginyl-[protein] + NAD(+) = N(omega)-(ADP-D-ribosyl)-L-arginyl-[protein] + nicotinamide + H(+)</text>
        <dbReference type="Rhea" id="RHEA:19149"/>
        <dbReference type="Rhea" id="RHEA-COMP:10532"/>
        <dbReference type="Rhea" id="RHEA-COMP:15087"/>
        <dbReference type="ChEBI" id="CHEBI:15378"/>
        <dbReference type="ChEBI" id="CHEBI:17154"/>
        <dbReference type="ChEBI" id="CHEBI:29965"/>
        <dbReference type="ChEBI" id="CHEBI:57540"/>
        <dbReference type="ChEBI" id="CHEBI:142554"/>
        <dbReference type="EC" id="2.4.2.31"/>
    </reaction>
</comment>
<dbReference type="InterPro" id="IPR000768">
    <property type="entry name" value="ART"/>
</dbReference>
<dbReference type="GO" id="GO:0016779">
    <property type="term" value="F:nucleotidyltransferase activity"/>
    <property type="evidence" value="ECO:0007669"/>
    <property type="project" value="UniProtKB-KW"/>
</dbReference>
<dbReference type="Gene3D" id="3.90.176.10">
    <property type="entry name" value="Toxin ADP-ribosyltransferase, Chain A, domain 1"/>
    <property type="match status" value="1"/>
</dbReference>
<dbReference type="PROSITE" id="PS51996">
    <property type="entry name" value="TR_MART"/>
    <property type="match status" value="1"/>
</dbReference>
<reference evidence="7 8" key="1">
    <citation type="submission" date="2016-11" db="EMBL/GenBank/DDBJ databases">
        <title>Genome sequences of unsequenced Mycobacteria.</title>
        <authorList>
            <person name="Greninger A.L."/>
            <person name="Fang F."/>
            <person name="Jerome K.R."/>
        </authorList>
    </citation>
    <scope>NUCLEOTIDE SEQUENCE [LARGE SCALE GENOMIC DNA]</scope>
    <source>
        <strain evidence="7 8">M11</strain>
    </source>
</reference>
<evidence type="ECO:0000313" key="7">
    <source>
        <dbReference type="EMBL" id="OJZ74572.1"/>
    </source>
</evidence>
<dbReference type="SUPFAM" id="SSF56399">
    <property type="entry name" value="ADP-ribosylation"/>
    <property type="match status" value="1"/>
</dbReference>
<dbReference type="GO" id="GO:0106274">
    <property type="term" value="F:NAD+-protein-arginine ADP-ribosyltransferase activity"/>
    <property type="evidence" value="ECO:0007669"/>
    <property type="project" value="UniProtKB-EC"/>
</dbReference>
<dbReference type="EMBL" id="MPNT01000005">
    <property type="protein sequence ID" value="OJZ74572.1"/>
    <property type="molecule type" value="Genomic_DNA"/>
</dbReference>
<evidence type="ECO:0000313" key="8">
    <source>
        <dbReference type="Proteomes" id="UP000186438"/>
    </source>
</evidence>
<sequence length="65" mass="7201">MVAQSSAFAGNVEFRIVSLSGRDVSAVSMFPGEQEILFPAHTRFLVLRKTIDSRTGRTIIDMVED</sequence>
<proteinExistence type="inferred from homology"/>
<accession>A0A1Q4HY02</accession>
<dbReference type="STRING" id="53378.BRW65_07575"/>
<evidence type="ECO:0000256" key="1">
    <source>
        <dbReference type="ARBA" id="ARBA00009558"/>
    </source>
</evidence>
<comment type="caution">
    <text evidence="7">The sequence shown here is derived from an EMBL/GenBank/DDBJ whole genome shotgun (WGS) entry which is preliminary data.</text>
</comment>
<dbReference type="AlphaFoldDB" id="A0A1Q4HY02"/>
<gene>
    <name evidence="7" type="ORF">BRW65_07575</name>
</gene>
<keyword evidence="3" id="KW-0328">Glycosyltransferase</keyword>
<dbReference type="Proteomes" id="UP000186438">
    <property type="component" value="Unassembled WGS sequence"/>
</dbReference>
<protein>
    <recommendedName>
        <fullName evidence="2">NAD(+)--protein-arginine ADP-ribosyltransferase</fullName>
        <ecNumber evidence="2">2.4.2.31</ecNumber>
    </recommendedName>
</protein>
<evidence type="ECO:0000256" key="2">
    <source>
        <dbReference type="ARBA" id="ARBA00012031"/>
    </source>
</evidence>